<evidence type="ECO:0000313" key="1">
    <source>
        <dbReference type="EMBL" id="KJL22893.1"/>
    </source>
</evidence>
<name>A0A0F0KPU7_9MICO</name>
<dbReference type="RefSeq" id="WP_045263543.1">
    <property type="nucleotide sequence ID" value="NZ_JYIV01000024.1"/>
</dbReference>
<protein>
    <submittedName>
        <fullName evidence="1">Uncharacterized protein</fullName>
    </submittedName>
</protein>
<gene>
    <name evidence="1" type="ORF">RN51_01638</name>
</gene>
<dbReference type="EMBL" id="JYIV01000024">
    <property type="protein sequence ID" value="KJL22893.1"/>
    <property type="molecule type" value="Genomic_DNA"/>
</dbReference>
<sequence length="171" mass="19168">MYEIEHLLADAWYEYNSLLDDAFAIPVSFVKDGQLRVTEWVPTFMGMLRYQGTTARQLDGRELFMVEVVDADSADLPIVRAKARAAQQYSNVVGGALLAVLVRKDGAFFVVNPEGQHTPLKSHVFNPHRRMTAAVTQRKRLALELAGQGADYAAMFRRLGLTDHEVATWLS</sequence>
<proteinExistence type="predicted"/>
<dbReference type="AlphaFoldDB" id="A0A0F0KPU7"/>
<dbReference type="Proteomes" id="UP000033725">
    <property type="component" value="Unassembled WGS sequence"/>
</dbReference>
<accession>A0A0F0KPU7</accession>
<comment type="caution">
    <text evidence="1">The sequence shown here is derived from an EMBL/GenBank/DDBJ whole genome shotgun (WGS) entry which is preliminary data.</text>
</comment>
<reference evidence="1 2" key="1">
    <citation type="submission" date="2015-02" db="EMBL/GenBank/DDBJ databases">
        <title>Draft genome sequences of ten Microbacterium spp. with emphasis on heavy metal contaminated environments.</title>
        <authorList>
            <person name="Corretto E."/>
        </authorList>
    </citation>
    <scope>NUCLEOTIDE SEQUENCE [LARGE SCALE GENOMIC DNA]</scope>
    <source>
        <strain evidence="1 2">BEL163</strain>
    </source>
</reference>
<dbReference type="PATRIC" id="fig|82380.10.peg.1647"/>
<organism evidence="1 2">
    <name type="scientific">Microbacterium oxydans</name>
    <dbReference type="NCBI Taxonomy" id="82380"/>
    <lineage>
        <taxon>Bacteria</taxon>
        <taxon>Bacillati</taxon>
        <taxon>Actinomycetota</taxon>
        <taxon>Actinomycetes</taxon>
        <taxon>Micrococcales</taxon>
        <taxon>Microbacteriaceae</taxon>
        <taxon>Microbacterium</taxon>
    </lineage>
</organism>
<evidence type="ECO:0000313" key="2">
    <source>
        <dbReference type="Proteomes" id="UP000033725"/>
    </source>
</evidence>